<feature type="compositionally biased region" description="Basic and acidic residues" evidence="1">
    <location>
        <begin position="57"/>
        <end position="69"/>
    </location>
</feature>
<evidence type="ECO:0000256" key="1">
    <source>
        <dbReference type="SAM" id="MobiDB-lite"/>
    </source>
</evidence>
<evidence type="ECO:0000313" key="3">
    <source>
        <dbReference type="Proteomes" id="UP001066276"/>
    </source>
</evidence>
<accession>A0AAV7R8F8</accession>
<evidence type="ECO:0000313" key="2">
    <source>
        <dbReference type="EMBL" id="KAJ1149084.1"/>
    </source>
</evidence>
<protein>
    <submittedName>
        <fullName evidence="2">Uncharacterized protein</fullName>
    </submittedName>
</protein>
<gene>
    <name evidence="2" type="ORF">NDU88_001902</name>
</gene>
<feature type="region of interest" description="Disordered" evidence="1">
    <location>
        <begin position="103"/>
        <end position="129"/>
    </location>
</feature>
<reference evidence="2" key="1">
    <citation type="journal article" date="2022" name="bioRxiv">
        <title>Sequencing and chromosome-scale assembly of the giantPleurodeles waltlgenome.</title>
        <authorList>
            <person name="Brown T."/>
            <person name="Elewa A."/>
            <person name="Iarovenko S."/>
            <person name="Subramanian E."/>
            <person name="Araus A.J."/>
            <person name="Petzold A."/>
            <person name="Susuki M."/>
            <person name="Suzuki K.-i.T."/>
            <person name="Hayashi T."/>
            <person name="Toyoda A."/>
            <person name="Oliveira C."/>
            <person name="Osipova E."/>
            <person name="Leigh N.D."/>
            <person name="Simon A."/>
            <person name="Yun M.H."/>
        </authorList>
    </citation>
    <scope>NUCLEOTIDE SEQUENCE</scope>
    <source>
        <strain evidence="2">20211129_DDA</strain>
        <tissue evidence="2">Liver</tissue>
    </source>
</reference>
<dbReference type="EMBL" id="JANPWB010000009">
    <property type="protein sequence ID" value="KAJ1149084.1"/>
    <property type="molecule type" value="Genomic_DNA"/>
</dbReference>
<feature type="compositionally biased region" description="Low complexity" evidence="1">
    <location>
        <begin position="75"/>
        <end position="86"/>
    </location>
</feature>
<feature type="region of interest" description="Disordered" evidence="1">
    <location>
        <begin position="32"/>
        <end position="86"/>
    </location>
</feature>
<organism evidence="2 3">
    <name type="scientific">Pleurodeles waltl</name>
    <name type="common">Iberian ribbed newt</name>
    <dbReference type="NCBI Taxonomy" id="8319"/>
    <lineage>
        <taxon>Eukaryota</taxon>
        <taxon>Metazoa</taxon>
        <taxon>Chordata</taxon>
        <taxon>Craniata</taxon>
        <taxon>Vertebrata</taxon>
        <taxon>Euteleostomi</taxon>
        <taxon>Amphibia</taxon>
        <taxon>Batrachia</taxon>
        <taxon>Caudata</taxon>
        <taxon>Salamandroidea</taxon>
        <taxon>Salamandridae</taxon>
        <taxon>Pleurodelinae</taxon>
        <taxon>Pleurodeles</taxon>
    </lineage>
</organism>
<dbReference type="AlphaFoldDB" id="A0AAV7R8F8"/>
<comment type="caution">
    <text evidence="2">The sequence shown here is derived from an EMBL/GenBank/DDBJ whole genome shotgun (WGS) entry which is preliminary data.</text>
</comment>
<feature type="compositionally biased region" description="Basic residues" evidence="1">
    <location>
        <begin position="109"/>
        <end position="120"/>
    </location>
</feature>
<keyword evidence="3" id="KW-1185">Reference proteome</keyword>
<proteinExistence type="predicted"/>
<feature type="compositionally biased region" description="Low complexity" evidence="1">
    <location>
        <begin position="43"/>
        <end position="53"/>
    </location>
</feature>
<sequence>MKSPHLCSRVADVFLLQPSLCYVLPQAARKSRLQSRALSGARGTSSLGGSEVTGEGGGREPMPHREASRDSSGQPSATAPPLRPLLPSRCRAAAQISCVVSGLLPPRSMRTHRGHKKGAKSHITATPRS</sequence>
<dbReference type="Proteomes" id="UP001066276">
    <property type="component" value="Chromosome 5"/>
</dbReference>
<name>A0AAV7R8F8_PLEWA</name>